<dbReference type="EMBL" id="JBHUKU010000009">
    <property type="protein sequence ID" value="MFD2460860.1"/>
    <property type="molecule type" value="Genomic_DNA"/>
</dbReference>
<sequence>MPSCLMCGAGATVRDTLCESCASRYVHWQCAECGTPSLRLREVADERLCTDCAVRILWDRVPADVRDEIDELIAEGKHILAIMAFRDRSGIEPKPGIREGVHLLDLRGKVVKRRAPQ</sequence>
<gene>
    <name evidence="1" type="ORF">ACFSYJ_19795</name>
</gene>
<accession>A0ABW5GJ79</accession>
<reference evidence="2" key="1">
    <citation type="journal article" date="2019" name="Int. J. Syst. Evol. Microbiol.">
        <title>The Global Catalogue of Microorganisms (GCM) 10K type strain sequencing project: providing services to taxonomists for standard genome sequencing and annotation.</title>
        <authorList>
            <consortium name="The Broad Institute Genomics Platform"/>
            <consortium name="The Broad Institute Genome Sequencing Center for Infectious Disease"/>
            <person name="Wu L."/>
            <person name="Ma J."/>
        </authorList>
    </citation>
    <scope>NUCLEOTIDE SEQUENCE [LARGE SCALE GENOMIC DNA]</scope>
    <source>
        <strain evidence="2">CGMCC 4.7643</strain>
    </source>
</reference>
<dbReference type="RefSeq" id="WP_345394546.1">
    <property type="nucleotide sequence ID" value="NZ_BAABHG010000006.1"/>
</dbReference>
<protein>
    <recommendedName>
        <fullName evidence="3">Double zinc ribbon domain-containing protein</fullName>
    </recommendedName>
</protein>
<keyword evidence="2" id="KW-1185">Reference proteome</keyword>
<comment type="caution">
    <text evidence="1">The sequence shown here is derived from an EMBL/GenBank/DDBJ whole genome shotgun (WGS) entry which is preliminary data.</text>
</comment>
<proteinExistence type="predicted"/>
<evidence type="ECO:0000313" key="2">
    <source>
        <dbReference type="Proteomes" id="UP001597419"/>
    </source>
</evidence>
<organism evidence="1 2">
    <name type="scientific">Amycolatopsis samaneae</name>
    <dbReference type="NCBI Taxonomy" id="664691"/>
    <lineage>
        <taxon>Bacteria</taxon>
        <taxon>Bacillati</taxon>
        <taxon>Actinomycetota</taxon>
        <taxon>Actinomycetes</taxon>
        <taxon>Pseudonocardiales</taxon>
        <taxon>Pseudonocardiaceae</taxon>
        <taxon>Amycolatopsis</taxon>
    </lineage>
</organism>
<evidence type="ECO:0000313" key="1">
    <source>
        <dbReference type="EMBL" id="MFD2460860.1"/>
    </source>
</evidence>
<name>A0ABW5GJ79_9PSEU</name>
<dbReference type="Proteomes" id="UP001597419">
    <property type="component" value="Unassembled WGS sequence"/>
</dbReference>
<evidence type="ECO:0008006" key="3">
    <source>
        <dbReference type="Google" id="ProtNLM"/>
    </source>
</evidence>